<dbReference type="EMBL" id="OV696697">
    <property type="protein sequence ID" value="CAH1242451.1"/>
    <property type="molecule type" value="Genomic_DNA"/>
</dbReference>
<reference evidence="2" key="1">
    <citation type="submission" date="2022-01" db="EMBL/GenBank/DDBJ databases">
        <authorList>
            <person name="Braso-Vives M."/>
        </authorList>
    </citation>
    <scope>NUCLEOTIDE SEQUENCE</scope>
</reference>
<dbReference type="AlphaFoldDB" id="A0A8J9YVB4"/>
<feature type="region of interest" description="Disordered" evidence="1">
    <location>
        <begin position="1"/>
        <end position="216"/>
    </location>
</feature>
<dbReference type="Proteomes" id="UP000838412">
    <property type="component" value="Chromosome 12"/>
</dbReference>
<protein>
    <submittedName>
        <fullName evidence="2">Hypp6718 protein</fullName>
    </submittedName>
</protein>
<dbReference type="OrthoDB" id="6143442at2759"/>
<sequence length="784" mass="86950">MPTEHAGPYPGLEMPTEHSSSRPGLEMPTEHSSSRPGLEMPTEHSSSRPGLEMPTDPAGSRPGLEMPTEHSSSRPGLEMPTEHSSSRPGLEMPTDPAGSRPGLEMPTEHSSSRPGLEMPTEHSSSRPGLEMPTDPAGSRPGLEMPTEHSSSRPGLEMPTEHSSSRPGLEMPTEPAGSRLGLEMPTEHSSSRPGLVMPTDPAGRAGQQHSSHSPYRARFPDVDLSRVRQDRPRKERRRHHGYMWKPFRPDFKEVNSVINEHPEVPRLALSATPSEGDMNQVVEIANSRNPIRYANAIVAEYQLEVFDFPPTSKQMAGAVHIPGLAPELFDSRKLQDYTYEVIGGNHTRLALQKLHSEDPDEDIFKTTMARVYCDLPDSLARKIGIDHNKMDGWPDHDPRFSESVDGSNSEVEAIINMSVPRVNAEELRELLACHRTRVAWYCRDKEHVSSNIHKTGAALSQRCFKETDGVMQQWVDDMFPDQASTNVTQSLFADLNGVAEEDANNILLSFNQREIDQYEFERRCREAKSELSNGTKRLQNFSDLGLRRRSQDRVQHAILNAASRGTHRQHGNQLTTAKLIRSPEKKNDLLDQAIGELDTRNRDIILADKVGSSTWIKPISARTAGQSPVPLGGIDHGAIIYPYFLTMKKHKSKSPAAFFKELMSLYFSEEELFRGNLMGGGNHEALNPAIIAAILGRGSNLTVTSDSPDRPYRLGRPYRPGGLSREIFSNDGMWELDQKDVANSGKTAASDVLRAINDGNMTFSHSGGTKHCSVSRKLEATCAFE</sequence>
<accession>A0A8J9YVB4</accession>
<evidence type="ECO:0000256" key="1">
    <source>
        <dbReference type="SAM" id="MobiDB-lite"/>
    </source>
</evidence>
<gene>
    <name evidence="2" type="primary">Hypp6718</name>
    <name evidence="2" type="ORF">BLAG_LOCUS5742</name>
</gene>
<evidence type="ECO:0000313" key="3">
    <source>
        <dbReference type="Proteomes" id="UP000838412"/>
    </source>
</evidence>
<proteinExistence type="predicted"/>
<name>A0A8J9YVB4_BRALA</name>
<evidence type="ECO:0000313" key="2">
    <source>
        <dbReference type="EMBL" id="CAH1242451.1"/>
    </source>
</evidence>
<keyword evidence="3" id="KW-1185">Reference proteome</keyword>
<organism evidence="2 3">
    <name type="scientific">Branchiostoma lanceolatum</name>
    <name type="common">Common lancelet</name>
    <name type="synonym">Amphioxus lanceolatum</name>
    <dbReference type="NCBI Taxonomy" id="7740"/>
    <lineage>
        <taxon>Eukaryota</taxon>
        <taxon>Metazoa</taxon>
        <taxon>Chordata</taxon>
        <taxon>Cephalochordata</taxon>
        <taxon>Leptocardii</taxon>
        <taxon>Amphioxiformes</taxon>
        <taxon>Branchiostomatidae</taxon>
        <taxon>Branchiostoma</taxon>
    </lineage>
</organism>